<proteinExistence type="predicted"/>
<organism evidence="1 2">
    <name type="scientific">Spodoptera exigua</name>
    <name type="common">Beet armyworm</name>
    <name type="synonym">Noctua fulgens</name>
    <dbReference type="NCBI Taxonomy" id="7107"/>
    <lineage>
        <taxon>Eukaryota</taxon>
        <taxon>Metazoa</taxon>
        <taxon>Ecdysozoa</taxon>
        <taxon>Arthropoda</taxon>
        <taxon>Hexapoda</taxon>
        <taxon>Insecta</taxon>
        <taxon>Pterygota</taxon>
        <taxon>Neoptera</taxon>
        <taxon>Endopterygota</taxon>
        <taxon>Lepidoptera</taxon>
        <taxon>Glossata</taxon>
        <taxon>Ditrysia</taxon>
        <taxon>Noctuoidea</taxon>
        <taxon>Noctuidae</taxon>
        <taxon>Amphipyrinae</taxon>
        <taxon>Spodoptera</taxon>
    </lineage>
</organism>
<evidence type="ECO:0000313" key="2">
    <source>
        <dbReference type="Proteomes" id="UP000814243"/>
    </source>
</evidence>
<sequence length="162" mass="19116">MDFENIDTIDDNNFHFWTALTKKQVITILDQKPFFRNRSDRPATTLGMYLTKIRTGQSDERLATKFQISRRTLERKLKTARECLTDDFVPRYLGLNHITREEVVARNLRIPTHIFGGSQLNRQLYLCSTEHIFTFRRVRISFSKEKPTAYTNSATTLVNLRR</sequence>
<name>A0A922SRW1_SPOEX</name>
<reference evidence="1" key="1">
    <citation type="journal article" date="2021" name="G3 (Bethesda)">
        <title>Genome and transcriptome analysis of the beet armyworm Spodoptera exigua reveals targets for pest control. .</title>
        <authorList>
            <person name="Simon S."/>
            <person name="Breeschoten T."/>
            <person name="Jansen H.J."/>
            <person name="Dirks R.P."/>
            <person name="Schranz M.E."/>
            <person name="Ros V.I.D."/>
        </authorList>
    </citation>
    <scope>NUCLEOTIDE SEQUENCE</scope>
    <source>
        <strain evidence="1">TB_SE_WUR_2020</strain>
    </source>
</reference>
<protein>
    <submittedName>
        <fullName evidence="1">Uncharacterized protein</fullName>
    </submittedName>
</protein>
<dbReference type="EMBL" id="JACEFF010000049">
    <property type="protein sequence ID" value="KAH9645333.1"/>
    <property type="molecule type" value="Genomic_DNA"/>
</dbReference>
<accession>A0A922SRW1</accession>
<gene>
    <name evidence="1" type="ORF">HF086_002959</name>
</gene>
<comment type="caution">
    <text evidence="1">The sequence shown here is derived from an EMBL/GenBank/DDBJ whole genome shotgun (WGS) entry which is preliminary data.</text>
</comment>
<dbReference type="AlphaFoldDB" id="A0A922SRW1"/>
<dbReference type="Proteomes" id="UP000814243">
    <property type="component" value="Unassembled WGS sequence"/>
</dbReference>
<evidence type="ECO:0000313" key="1">
    <source>
        <dbReference type="EMBL" id="KAH9645333.1"/>
    </source>
</evidence>